<reference evidence="2 3" key="1">
    <citation type="submission" date="2016-10" db="EMBL/GenBank/DDBJ databases">
        <title>Evaluation of Human, Veterinary and Environmental Mycobacterium chelonae Isolates by Core Genome Phylogenomic Analysis, Targeted Gene Comparison, and Anti-microbial Susceptibility Patterns: A Tale of Mistaken Identities.</title>
        <authorList>
            <person name="Fogelson S.B."/>
            <person name="Camus A.C."/>
            <person name="Lorenz W."/>
            <person name="Vasireddy R."/>
            <person name="Vasireddy S."/>
            <person name="Smith T."/>
            <person name="Brown-Elliott B.A."/>
            <person name="Wallace R.J.Jr."/>
            <person name="Hasan N.A."/>
            <person name="Reischl U."/>
            <person name="Sanchez S."/>
        </authorList>
    </citation>
    <scope>NUCLEOTIDE SEQUENCE [LARGE SCALE GENOMIC DNA]</scope>
    <source>
        <strain evidence="2 3">1559</strain>
    </source>
</reference>
<dbReference type="InterPro" id="IPR026954">
    <property type="entry name" value="PknH-like_Extracell"/>
</dbReference>
<organism evidence="2 3">
    <name type="scientific">Mycobacteroides franklinii</name>
    <dbReference type="NCBI Taxonomy" id="948102"/>
    <lineage>
        <taxon>Bacteria</taxon>
        <taxon>Bacillati</taxon>
        <taxon>Actinomycetota</taxon>
        <taxon>Actinomycetes</taxon>
        <taxon>Mycobacteriales</taxon>
        <taxon>Mycobacteriaceae</taxon>
        <taxon>Mycobacteroides</taxon>
    </lineage>
</organism>
<comment type="caution">
    <text evidence="2">The sequence shown here is derived from an EMBL/GenBank/DDBJ whole genome shotgun (WGS) entry which is preliminary data.</text>
</comment>
<gene>
    <name evidence="2" type="ORF">BKG76_16580</name>
</gene>
<protein>
    <recommendedName>
        <fullName evidence="1">PknH-like extracellular domain-containing protein</fullName>
    </recommendedName>
</protein>
<dbReference type="Pfam" id="PF14032">
    <property type="entry name" value="PknH_C"/>
    <property type="match status" value="1"/>
</dbReference>
<evidence type="ECO:0000259" key="1">
    <source>
        <dbReference type="Pfam" id="PF14032"/>
    </source>
</evidence>
<dbReference type="STRING" id="948102.BKG76_16580"/>
<dbReference type="Gene3D" id="3.40.1000.70">
    <property type="entry name" value="PknH-like extracellular domain"/>
    <property type="match status" value="1"/>
</dbReference>
<evidence type="ECO:0000313" key="3">
    <source>
        <dbReference type="Proteomes" id="UP000179616"/>
    </source>
</evidence>
<sequence length="195" mass="20704">MVANSAVNTLLLAPATINTIMGTTNLVAPPSETYSRALRPGTFTPQECAGSFLPGEDNTYSAFNGGPSGIAVQAIHEPVSPRSHNVLQVVSTFADADAARKFFDQRVADWGSCDGKIVTLRNDDGSADKARIGPTSVKEDINYLTVTNPDPAADGMVCQRAITTVANVVIDTRTCAKDITTQAIDIARQIRQTVH</sequence>
<feature type="domain" description="PknH-like extracellular" evidence="1">
    <location>
        <begin position="2"/>
        <end position="190"/>
    </location>
</feature>
<accession>A0A1S1L5J7</accession>
<dbReference type="InterPro" id="IPR038232">
    <property type="entry name" value="PknH-like_Extracell_sf"/>
</dbReference>
<dbReference type="EMBL" id="MLIK01000019">
    <property type="protein sequence ID" value="OHU22124.1"/>
    <property type="molecule type" value="Genomic_DNA"/>
</dbReference>
<dbReference type="AlphaFoldDB" id="A0A1S1L5J7"/>
<proteinExistence type="predicted"/>
<evidence type="ECO:0000313" key="2">
    <source>
        <dbReference type="EMBL" id="OHU22124.1"/>
    </source>
</evidence>
<dbReference type="Proteomes" id="UP000179616">
    <property type="component" value="Unassembled WGS sequence"/>
</dbReference>
<name>A0A1S1L5J7_9MYCO</name>